<dbReference type="HAMAP" id="MF_01491">
    <property type="entry name" value="RNase_J_bact"/>
    <property type="match status" value="1"/>
</dbReference>
<comment type="subunit">
    <text evidence="10">Homodimer, may be a subunit of the RNA degradosome.</text>
</comment>
<reference evidence="12 13" key="1">
    <citation type="submission" date="2014-12" db="EMBL/GenBank/DDBJ databases">
        <title>Draft genome sequences of 10 type strains of Lactococcus.</title>
        <authorList>
            <person name="Sun Z."/>
            <person name="Zhong Z."/>
            <person name="Liu W."/>
            <person name="Zhang W."/>
            <person name="Zhang H."/>
        </authorList>
    </citation>
    <scope>NUCLEOTIDE SEQUENCE [LARGE SCALE GENOMIC DNA]</scope>
    <source>
        <strain evidence="12 13">DSM 22330</strain>
    </source>
</reference>
<evidence type="ECO:0000256" key="8">
    <source>
        <dbReference type="ARBA" id="ARBA00022839"/>
    </source>
</evidence>
<dbReference type="InterPro" id="IPR030854">
    <property type="entry name" value="RNase_J_bac"/>
</dbReference>
<feature type="domain" description="Metallo-beta-lactamase" evidence="11">
    <location>
        <begin position="28"/>
        <end position="228"/>
    </location>
</feature>
<dbReference type="NCBIfam" id="TIGR00649">
    <property type="entry name" value="MG423"/>
    <property type="match status" value="1"/>
</dbReference>
<dbReference type="InterPro" id="IPR011108">
    <property type="entry name" value="RMMBL"/>
</dbReference>
<dbReference type="Gene3D" id="3.10.20.580">
    <property type="match status" value="1"/>
</dbReference>
<protein>
    <recommendedName>
        <fullName evidence="10">Ribonuclease J</fullName>
        <shortName evidence="10">RNase J</shortName>
        <ecNumber evidence="10">3.1.-.-</ecNumber>
    </recommendedName>
</protein>
<evidence type="ECO:0000256" key="6">
    <source>
        <dbReference type="ARBA" id="ARBA00022801"/>
    </source>
</evidence>
<keyword evidence="1 10" id="KW-0963">Cytoplasm</keyword>
<dbReference type="InterPro" id="IPR001279">
    <property type="entry name" value="Metallo-B-lactamas"/>
</dbReference>
<evidence type="ECO:0000256" key="9">
    <source>
        <dbReference type="ARBA" id="ARBA00022884"/>
    </source>
</evidence>
<comment type="subcellular location">
    <subcellularLocation>
        <location evidence="10">Cytoplasm</location>
    </subcellularLocation>
</comment>
<comment type="caution">
    <text evidence="10">Lacks conserved residue(s) required for the propagation of feature annotation.</text>
</comment>
<comment type="function">
    <text evidence="10">An RNase that has 5'-3' exonuclease and possibly endonuclease activity. Involved in maturation of rRNA and in some organisms also mRNA maturation and/or decay.</text>
</comment>
<dbReference type="InterPro" id="IPR042173">
    <property type="entry name" value="RNase_J_2"/>
</dbReference>
<keyword evidence="9 10" id="KW-0694">RNA-binding</keyword>
<proteinExistence type="inferred from homology"/>
<evidence type="ECO:0000256" key="10">
    <source>
        <dbReference type="HAMAP-Rule" id="MF_01491"/>
    </source>
</evidence>
<dbReference type="InterPro" id="IPR041636">
    <property type="entry name" value="RNase_J_C"/>
</dbReference>
<comment type="caution">
    <text evidence="12">The sequence shown here is derived from an EMBL/GenBank/DDBJ whole genome shotgun (WGS) entry which is preliminary data.</text>
</comment>
<dbReference type="Proteomes" id="UP000218979">
    <property type="component" value="Unassembled WGS sequence"/>
</dbReference>
<evidence type="ECO:0000256" key="4">
    <source>
        <dbReference type="ARBA" id="ARBA00022723"/>
    </source>
</evidence>
<dbReference type="SUPFAM" id="SSF56281">
    <property type="entry name" value="Metallo-hydrolase/oxidoreductase"/>
    <property type="match status" value="1"/>
</dbReference>
<dbReference type="Pfam" id="PF00753">
    <property type="entry name" value="Lactamase_B"/>
    <property type="match status" value="1"/>
</dbReference>
<keyword evidence="5 10" id="KW-0255">Endonuclease</keyword>
<keyword evidence="13" id="KW-1185">Reference proteome</keyword>
<dbReference type="Pfam" id="PF22505">
    <property type="entry name" value="RNase_J_b_CASP"/>
    <property type="match status" value="1"/>
</dbReference>
<evidence type="ECO:0000259" key="11">
    <source>
        <dbReference type="SMART" id="SM00849"/>
    </source>
</evidence>
<keyword evidence="3 10" id="KW-0540">Nuclease</keyword>
<dbReference type="PANTHER" id="PTHR43694:SF4">
    <property type="entry name" value="RIBONUCLEASE J 2"/>
    <property type="match status" value="1"/>
</dbReference>
<evidence type="ECO:0000313" key="13">
    <source>
        <dbReference type="Proteomes" id="UP000218979"/>
    </source>
</evidence>
<evidence type="ECO:0000256" key="2">
    <source>
        <dbReference type="ARBA" id="ARBA00022552"/>
    </source>
</evidence>
<dbReference type="InterPro" id="IPR036866">
    <property type="entry name" value="RibonucZ/Hydroxyglut_hydro"/>
</dbReference>
<dbReference type="CDD" id="cd07714">
    <property type="entry name" value="RNaseJ_MBL-fold"/>
    <property type="match status" value="1"/>
</dbReference>
<keyword evidence="4" id="KW-0479">Metal-binding</keyword>
<dbReference type="Gene3D" id="3.60.15.10">
    <property type="entry name" value="Ribonuclease Z/Hydroxyacylglutathione hydrolase-like"/>
    <property type="match status" value="1"/>
</dbReference>
<dbReference type="EMBL" id="JXJT01000006">
    <property type="protein sequence ID" value="PCS03987.1"/>
    <property type="molecule type" value="Genomic_DNA"/>
</dbReference>
<gene>
    <name evidence="10" type="primary">rnj</name>
    <name evidence="12" type="ORF">RR45_GL001806</name>
</gene>
<sequence length="584" mass="64882">MQKYQLLEKKLFMSKIKIAALGGVREFGKNMYVVEVDDVIFVLDAGLKYPETEMLGVDFVIPDLSYLVENADRVAGVFVTHGHPDSIGALPYLVSEVPVPVFGSQLTIELAKISVKNFDGSKKFDDFHVVDESTEIDFGTAVISFFATTHTIPESLGIVIGTQDGNIVYTGDFKFDPAVDEGYKTNISRLAEIGSQGVLALLSESANALTNLQPASESEIADKIFDTIADWEGRVIIASVAGNLARIQQVIDSAIKVGRHIAFTGHDLDRIVKTASDLGKLRIDDEQMIINPKDINKYEDREILILETGRMGEPLKTLGDMATGRHRAVKIKDGDLVYTVTSPTISYETMVAKTENIVYRAGGIMKMLSSDLTVSGHANSRDLQFLLDILRPKNLMPVQGEYRELQAHAERAMEVGILPENIFLAKRGEVITFDENGNLEPSGVMPAENVMIDGSGVGDIGNIVLRDRKILSEDGIFIAVITISKHEKKIISKTKVHTRGFVYVKNSRNLMKEAAIKVDEKVKTYLAGDNFDWAEIKSEIRDTLGKFLYDQTKRRPVVLPVVMEVRQNDFRQKRHGKNMKKVEK</sequence>
<dbReference type="Gene3D" id="3.40.50.10710">
    <property type="entry name" value="Metallo-hydrolase/oxidoreductase"/>
    <property type="match status" value="1"/>
</dbReference>
<evidence type="ECO:0000256" key="7">
    <source>
        <dbReference type="ARBA" id="ARBA00022833"/>
    </source>
</evidence>
<dbReference type="EC" id="3.1.-.-" evidence="10"/>
<dbReference type="SMART" id="SM00849">
    <property type="entry name" value="Lactamase_B"/>
    <property type="match status" value="1"/>
</dbReference>
<evidence type="ECO:0000256" key="1">
    <source>
        <dbReference type="ARBA" id="ARBA00022490"/>
    </source>
</evidence>
<keyword evidence="7" id="KW-0862">Zinc</keyword>
<comment type="similarity">
    <text evidence="10">Belongs to the metallo-beta-lactamase superfamily. RNA-metabolizing metallo-beta-lactamase-like family. Bacterial RNase J subfamily.</text>
</comment>
<dbReference type="PANTHER" id="PTHR43694">
    <property type="entry name" value="RIBONUCLEASE J"/>
    <property type="match status" value="1"/>
</dbReference>
<dbReference type="Pfam" id="PF17770">
    <property type="entry name" value="RNase_J_C"/>
    <property type="match status" value="1"/>
</dbReference>
<evidence type="ECO:0000256" key="3">
    <source>
        <dbReference type="ARBA" id="ARBA00022722"/>
    </source>
</evidence>
<evidence type="ECO:0000313" key="12">
    <source>
        <dbReference type="EMBL" id="PCS03987.1"/>
    </source>
</evidence>
<keyword evidence="8 10" id="KW-0269">Exonuclease</keyword>
<name>A0ABX4I9L5_9LACT</name>
<keyword evidence="2 10" id="KW-0698">rRNA processing</keyword>
<dbReference type="InterPro" id="IPR004613">
    <property type="entry name" value="RNase_J"/>
</dbReference>
<dbReference type="InterPro" id="IPR055132">
    <property type="entry name" value="RNase_J_b_CASP"/>
</dbReference>
<dbReference type="Pfam" id="PF07521">
    <property type="entry name" value="RMMBL"/>
    <property type="match status" value="1"/>
</dbReference>
<keyword evidence="6 10" id="KW-0378">Hydrolase</keyword>
<organism evidence="12 13">
    <name type="scientific">Pseudolactococcus chungangensis CAU 28 = DSM 22330</name>
    <dbReference type="NCBI Taxonomy" id="1122154"/>
    <lineage>
        <taxon>Bacteria</taxon>
        <taxon>Bacillati</taxon>
        <taxon>Bacillota</taxon>
        <taxon>Bacilli</taxon>
        <taxon>Lactobacillales</taxon>
        <taxon>Streptococcaceae</taxon>
        <taxon>Pseudolactococcus</taxon>
    </lineage>
</organism>
<accession>A0ABX4I9L5</accession>
<evidence type="ECO:0000256" key="5">
    <source>
        <dbReference type="ARBA" id="ARBA00022759"/>
    </source>
</evidence>